<reference evidence="2" key="1">
    <citation type="submission" date="2022-08" db="EMBL/GenBank/DDBJ databases">
        <title>Alicyclobacillus dauci DSM2870, complete genome.</title>
        <authorList>
            <person name="Wang Q."/>
            <person name="Cai R."/>
            <person name="Wang Z."/>
        </authorList>
    </citation>
    <scope>NUCLEOTIDE SEQUENCE</scope>
    <source>
        <strain evidence="2">DSM 28700</strain>
    </source>
</reference>
<dbReference type="Pfam" id="PF01116">
    <property type="entry name" value="F_bP_aldolase"/>
    <property type="match status" value="1"/>
</dbReference>
<comment type="cofactor">
    <cofactor evidence="1">
        <name>Zn(2+)</name>
        <dbReference type="ChEBI" id="CHEBI:29105"/>
    </cofactor>
</comment>
<evidence type="ECO:0000256" key="1">
    <source>
        <dbReference type="ARBA" id="ARBA00001947"/>
    </source>
</evidence>
<proteinExistence type="predicted"/>
<name>A0ABY6YXE9_9BACL</name>
<dbReference type="PIRSF" id="PIRSF001359">
    <property type="entry name" value="F_bP_aldolase_II"/>
    <property type="match status" value="1"/>
</dbReference>
<dbReference type="EMBL" id="CP104064">
    <property type="protein sequence ID" value="WAH35191.1"/>
    <property type="molecule type" value="Genomic_DNA"/>
</dbReference>
<dbReference type="PROSITE" id="PS00806">
    <property type="entry name" value="ALDOLASE_CLASS_II_2"/>
    <property type="match status" value="1"/>
</dbReference>
<dbReference type="Proteomes" id="UP001164803">
    <property type="component" value="Chromosome"/>
</dbReference>
<dbReference type="SUPFAM" id="SSF51569">
    <property type="entry name" value="Aldolase"/>
    <property type="match status" value="1"/>
</dbReference>
<dbReference type="InterPro" id="IPR013785">
    <property type="entry name" value="Aldolase_TIM"/>
</dbReference>
<accession>A0ABY6YXE9</accession>
<dbReference type="Gene3D" id="3.20.20.70">
    <property type="entry name" value="Aldolase class I"/>
    <property type="match status" value="1"/>
</dbReference>
<gene>
    <name evidence="2" type="ORF">NZD86_12795</name>
</gene>
<dbReference type="PANTHER" id="PTHR30304:SF0">
    <property type="entry name" value="D-TAGATOSE-1,6-BISPHOSPHATE ALDOLASE SUBUNIT GATY-RELATED"/>
    <property type="match status" value="1"/>
</dbReference>
<evidence type="ECO:0000313" key="3">
    <source>
        <dbReference type="Proteomes" id="UP001164803"/>
    </source>
</evidence>
<dbReference type="InterPro" id="IPR050246">
    <property type="entry name" value="Class_II_FBP_aldolase"/>
</dbReference>
<evidence type="ECO:0000313" key="2">
    <source>
        <dbReference type="EMBL" id="WAH35191.1"/>
    </source>
</evidence>
<dbReference type="CDD" id="cd00947">
    <property type="entry name" value="TBP_aldolase_IIB"/>
    <property type="match status" value="1"/>
</dbReference>
<dbReference type="RefSeq" id="WP_268042171.1">
    <property type="nucleotide sequence ID" value="NZ_CP104064.1"/>
</dbReference>
<dbReference type="InterPro" id="IPR000771">
    <property type="entry name" value="FBA_II"/>
</dbReference>
<dbReference type="PANTHER" id="PTHR30304">
    <property type="entry name" value="D-TAGATOSE-1,6-BISPHOSPHATE ALDOLASE"/>
    <property type="match status" value="1"/>
</dbReference>
<sequence>MRLIDSRHVFTLALKDKFAIPAFNAHNMEMLQAAVMAAAEVESPVIIQISEKTISYAGLETMAAICQAAAKQYGVPVVLHLDHSKNLNTIESCLRAGYTSIMADGSELSYEANVDFVRRAVSLARLYGASVEAELGRIGGVEDDYVNDDTYLTAPELALEFVHETGIQCLAPSVGNQHGMYVNEVSLDFDRITAISQITQIPLALHGGSGILPEDLTRAIRCGIAKLNIGTELKIIFANALRSQLTDITNVQPWDYIHCARTELVHYMRQKFIDIGAVGILSKL</sequence>
<organism evidence="2 3">
    <name type="scientific">Alicyclobacillus dauci</name>
    <dbReference type="NCBI Taxonomy" id="1475485"/>
    <lineage>
        <taxon>Bacteria</taxon>
        <taxon>Bacillati</taxon>
        <taxon>Bacillota</taxon>
        <taxon>Bacilli</taxon>
        <taxon>Bacillales</taxon>
        <taxon>Alicyclobacillaceae</taxon>
        <taxon>Alicyclobacillus</taxon>
    </lineage>
</organism>
<protein>
    <submittedName>
        <fullName evidence="2">Class II fructose-bisphosphate aldolase</fullName>
    </submittedName>
</protein>
<dbReference type="NCBIfam" id="TIGR00167">
    <property type="entry name" value="cbbA"/>
    <property type="match status" value="1"/>
</dbReference>
<keyword evidence="3" id="KW-1185">Reference proteome</keyword>